<comment type="subcellular location">
    <subcellularLocation>
        <location evidence="1">Nucleus</location>
    </subcellularLocation>
</comment>
<keyword evidence="3 8" id="KW-0863">Zinc-finger</keyword>
<evidence type="ECO:0000256" key="6">
    <source>
        <dbReference type="ARBA" id="ARBA00023163"/>
    </source>
</evidence>
<dbReference type="Proteomes" id="UP001153292">
    <property type="component" value="Chromosome 8"/>
</dbReference>
<evidence type="ECO:0000259" key="9">
    <source>
        <dbReference type="PROSITE" id="PS50808"/>
    </source>
</evidence>
<proteinExistence type="predicted"/>
<keyword evidence="4" id="KW-0862">Zinc</keyword>
<evidence type="ECO:0000256" key="3">
    <source>
        <dbReference type="ARBA" id="ARBA00022771"/>
    </source>
</evidence>
<dbReference type="InterPro" id="IPR052035">
    <property type="entry name" value="ZnF_BED_domain_contain"/>
</dbReference>
<evidence type="ECO:0000256" key="7">
    <source>
        <dbReference type="ARBA" id="ARBA00023242"/>
    </source>
</evidence>
<evidence type="ECO:0000313" key="11">
    <source>
        <dbReference type="Proteomes" id="UP001153292"/>
    </source>
</evidence>
<dbReference type="InterPro" id="IPR012337">
    <property type="entry name" value="RNaseH-like_sf"/>
</dbReference>
<evidence type="ECO:0000256" key="5">
    <source>
        <dbReference type="ARBA" id="ARBA00023015"/>
    </source>
</evidence>
<dbReference type="InterPro" id="IPR036236">
    <property type="entry name" value="Znf_C2H2_sf"/>
</dbReference>
<keyword evidence="11" id="KW-1185">Reference proteome</keyword>
<keyword evidence="7" id="KW-0539">Nucleus</keyword>
<dbReference type="PANTHER" id="PTHR46481">
    <property type="entry name" value="ZINC FINGER BED DOMAIN-CONTAINING PROTEIN 4"/>
    <property type="match status" value="1"/>
</dbReference>
<dbReference type="Pfam" id="PF02892">
    <property type="entry name" value="zf-BED"/>
    <property type="match status" value="1"/>
</dbReference>
<evidence type="ECO:0000256" key="4">
    <source>
        <dbReference type="ARBA" id="ARBA00022833"/>
    </source>
</evidence>
<organism evidence="10 11">
    <name type="scientific">Chilo suppressalis</name>
    <name type="common">Asiatic rice borer moth</name>
    <dbReference type="NCBI Taxonomy" id="168631"/>
    <lineage>
        <taxon>Eukaryota</taxon>
        <taxon>Metazoa</taxon>
        <taxon>Ecdysozoa</taxon>
        <taxon>Arthropoda</taxon>
        <taxon>Hexapoda</taxon>
        <taxon>Insecta</taxon>
        <taxon>Pterygota</taxon>
        <taxon>Neoptera</taxon>
        <taxon>Endopterygota</taxon>
        <taxon>Lepidoptera</taxon>
        <taxon>Glossata</taxon>
        <taxon>Ditrysia</taxon>
        <taxon>Pyraloidea</taxon>
        <taxon>Crambidae</taxon>
        <taxon>Crambinae</taxon>
        <taxon>Chilo</taxon>
    </lineage>
</organism>
<keyword evidence="2" id="KW-0479">Metal-binding</keyword>
<evidence type="ECO:0000256" key="8">
    <source>
        <dbReference type="PROSITE-ProRule" id="PRU00027"/>
    </source>
</evidence>
<gene>
    <name evidence="10" type="ORF">CHILSU_LOCUS10692</name>
</gene>
<name>A0ABN8LCB5_CHISP</name>
<accession>A0ABN8LCB5</accession>
<dbReference type="SUPFAM" id="SSF53098">
    <property type="entry name" value="Ribonuclease H-like"/>
    <property type="match status" value="1"/>
</dbReference>
<dbReference type="PANTHER" id="PTHR46481:SF10">
    <property type="entry name" value="ZINC FINGER BED DOMAIN-CONTAINING PROTEIN 39"/>
    <property type="match status" value="1"/>
</dbReference>
<dbReference type="SUPFAM" id="SSF140996">
    <property type="entry name" value="Hermes dimerisation domain"/>
    <property type="match status" value="1"/>
</dbReference>
<protein>
    <recommendedName>
        <fullName evidence="9">BED-type domain-containing protein</fullName>
    </recommendedName>
</protein>
<evidence type="ECO:0000256" key="2">
    <source>
        <dbReference type="ARBA" id="ARBA00022723"/>
    </source>
</evidence>
<evidence type="ECO:0000256" key="1">
    <source>
        <dbReference type="ARBA" id="ARBA00004123"/>
    </source>
</evidence>
<dbReference type="SMART" id="SM00614">
    <property type="entry name" value="ZnF_BED"/>
    <property type="match status" value="1"/>
</dbReference>
<dbReference type="EMBL" id="OU963901">
    <property type="protein sequence ID" value="CAH2991631.1"/>
    <property type="molecule type" value="Genomic_DNA"/>
</dbReference>
<evidence type="ECO:0000313" key="10">
    <source>
        <dbReference type="EMBL" id="CAH2991631.1"/>
    </source>
</evidence>
<sequence length="514" mass="57678">MSSSSSSTVWFFFKKTNKYNLTCNLCGKNYKSSGNTSNLATHLRNKHYHAFSELKNVGGKSIINSEPKIRKSALKQQRRLPFETCSQSSTSTSASITNIAQDVEIENAADLSLCTTSQENYNRESSISVLNNQFKQVTKQPTLMDILERSSSYEAGGQKTYEINQALVYMICKDNMPFSCVEKPGLQKFTSVICPRYKFPSRTTVTSLVDQRYITTKAILKNKLRETENIALTSDILTLTNSTRSFLVMTAHFFNASENSVPELETVTLTAQRMYQAHTADYIRECFEDILKEFSIEKNSIHSMTTDGGSNMVLAVKKFLGDNKRIPCMAHLINLVVDAALTKDNSPVLELANQVKSIVTYFKQSVNAMDELRAEQQSLQKKEGEVLTLIQSVSTRWNSCLDMLERFNKLAAIVAKILSGRRNAPDMLTSSQLNVIRELITLLTPFKQATEDISGDHYVSASLAIPITNLLVQGLEHEKPSTLLGIAVKTSLLQGVTTRLRPLEQNLYLDKLRY</sequence>
<keyword evidence="6" id="KW-0804">Transcription</keyword>
<dbReference type="SUPFAM" id="SSF57667">
    <property type="entry name" value="beta-beta-alpha zinc fingers"/>
    <property type="match status" value="1"/>
</dbReference>
<dbReference type="InterPro" id="IPR003656">
    <property type="entry name" value="Znf_BED"/>
</dbReference>
<keyword evidence="5" id="KW-0805">Transcription regulation</keyword>
<dbReference type="PROSITE" id="PS50808">
    <property type="entry name" value="ZF_BED"/>
    <property type="match status" value="1"/>
</dbReference>
<feature type="domain" description="BED-type" evidence="9">
    <location>
        <begin position="4"/>
        <end position="54"/>
    </location>
</feature>
<reference evidence="10" key="1">
    <citation type="submission" date="2021-12" db="EMBL/GenBank/DDBJ databases">
        <authorList>
            <person name="King R."/>
        </authorList>
    </citation>
    <scope>NUCLEOTIDE SEQUENCE</scope>
</reference>